<proteinExistence type="predicted"/>
<comment type="caution">
    <text evidence="2">The sequence shown here is derived from an EMBL/GenBank/DDBJ whole genome shotgun (WGS) entry which is preliminary data.</text>
</comment>
<accession>A0AAE3XJU0</accession>
<dbReference type="Pfam" id="PF06172">
    <property type="entry name" value="Cupin_5"/>
    <property type="match status" value="1"/>
</dbReference>
<dbReference type="RefSeq" id="WP_309937182.1">
    <property type="nucleotide sequence ID" value="NZ_AP025305.1"/>
</dbReference>
<dbReference type="InterPro" id="IPR009327">
    <property type="entry name" value="Cupin_DUF985"/>
</dbReference>
<dbReference type="SUPFAM" id="SSF51182">
    <property type="entry name" value="RmlC-like cupins"/>
    <property type="match status" value="1"/>
</dbReference>
<dbReference type="EMBL" id="JAVDQD010000001">
    <property type="protein sequence ID" value="MDR6237712.1"/>
    <property type="molecule type" value="Genomic_DNA"/>
</dbReference>
<feature type="domain" description="DUF985" evidence="1">
    <location>
        <begin position="8"/>
        <end position="147"/>
    </location>
</feature>
<dbReference type="Gene3D" id="2.60.120.10">
    <property type="entry name" value="Jelly Rolls"/>
    <property type="match status" value="1"/>
</dbReference>
<organism evidence="2 3">
    <name type="scientific">Aureibacter tunicatorum</name>
    <dbReference type="NCBI Taxonomy" id="866807"/>
    <lineage>
        <taxon>Bacteria</taxon>
        <taxon>Pseudomonadati</taxon>
        <taxon>Bacteroidota</taxon>
        <taxon>Cytophagia</taxon>
        <taxon>Cytophagales</taxon>
        <taxon>Persicobacteraceae</taxon>
        <taxon>Aureibacter</taxon>
    </lineage>
</organism>
<dbReference type="PANTHER" id="PTHR33387:SF3">
    <property type="entry name" value="DUF985 DOMAIN-CONTAINING PROTEIN"/>
    <property type="match status" value="1"/>
</dbReference>
<sequence>MKQFSANYWINSLNLSSHPEGGHYKETYASSIILDKNSTNQNFSGDRKLATSIYFLLEKNEKSHLHRLKSDEIWYHHYGDSLTIHILENGEAKTEILGPDIENGQKMQVIVPAGAIFGSECREGEFGYGLVGCMVAPGFDFEDFELFKASELASEYPNHHELLKKMCLS</sequence>
<keyword evidence="3" id="KW-1185">Reference proteome</keyword>
<dbReference type="AlphaFoldDB" id="A0AAE3XJU0"/>
<evidence type="ECO:0000313" key="2">
    <source>
        <dbReference type="EMBL" id="MDR6237712.1"/>
    </source>
</evidence>
<protein>
    <recommendedName>
        <fullName evidence="1">DUF985 domain-containing protein</fullName>
    </recommendedName>
</protein>
<evidence type="ECO:0000259" key="1">
    <source>
        <dbReference type="Pfam" id="PF06172"/>
    </source>
</evidence>
<reference evidence="2" key="1">
    <citation type="submission" date="2023-07" db="EMBL/GenBank/DDBJ databases">
        <title>Genomic Encyclopedia of Type Strains, Phase IV (KMG-IV): sequencing the most valuable type-strain genomes for metagenomic binning, comparative biology and taxonomic classification.</title>
        <authorList>
            <person name="Goeker M."/>
        </authorList>
    </citation>
    <scope>NUCLEOTIDE SEQUENCE</scope>
    <source>
        <strain evidence="2">DSM 26174</strain>
    </source>
</reference>
<dbReference type="CDD" id="cd06121">
    <property type="entry name" value="cupin_YML079wp"/>
    <property type="match status" value="1"/>
</dbReference>
<dbReference type="InterPro" id="IPR011051">
    <property type="entry name" value="RmlC_Cupin_sf"/>
</dbReference>
<dbReference type="Proteomes" id="UP001185092">
    <property type="component" value="Unassembled WGS sequence"/>
</dbReference>
<dbReference type="InterPro" id="IPR014710">
    <property type="entry name" value="RmlC-like_jellyroll"/>
</dbReference>
<name>A0AAE3XJU0_9BACT</name>
<evidence type="ECO:0000313" key="3">
    <source>
        <dbReference type="Proteomes" id="UP001185092"/>
    </source>
</evidence>
<gene>
    <name evidence="2" type="ORF">HNQ88_000688</name>
</gene>
<dbReference type="PANTHER" id="PTHR33387">
    <property type="entry name" value="RMLC-LIKE JELLY ROLL FOLD PROTEIN"/>
    <property type="match status" value="1"/>
</dbReference>
<dbReference type="InterPro" id="IPR039935">
    <property type="entry name" value="YML079W-like"/>
</dbReference>